<dbReference type="Gene3D" id="3.60.21.10">
    <property type="match status" value="1"/>
</dbReference>
<dbReference type="GO" id="GO:0004113">
    <property type="term" value="F:2',3'-cyclic-nucleotide 3'-phosphodiesterase activity"/>
    <property type="evidence" value="ECO:0007669"/>
    <property type="project" value="TreeGrafter"/>
</dbReference>
<feature type="binding site" evidence="2">
    <location>
        <position position="40"/>
    </location>
    <ligand>
        <name>Fe cation</name>
        <dbReference type="ChEBI" id="CHEBI:24875"/>
        <label>1</label>
    </ligand>
</feature>
<feature type="binding site" evidence="2">
    <location>
        <position position="193"/>
    </location>
    <ligand>
        <name>Fe cation</name>
        <dbReference type="ChEBI" id="CHEBI:24875"/>
        <label>1</label>
    </ligand>
</feature>
<keyword evidence="2" id="KW-0479">Metal-binding</keyword>
<reference evidence="3 4" key="1">
    <citation type="journal article" date="2015" name="Nature">
        <title>rRNA introns, odd ribosomes, and small enigmatic genomes across a large radiation of phyla.</title>
        <authorList>
            <person name="Brown C.T."/>
            <person name="Hug L.A."/>
            <person name="Thomas B.C."/>
            <person name="Sharon I."/>
            <person name="Castelle C.J."/>
            <person name="Singh A."/>
            <person name="Wilkins M.J."/>
            <person name="Williams K.H."/>
            <person name="Banfield J.F."/>
        </authorList>
    </citation>
    <scope>NUCLEOTIDE SEQUENCE [LARGE SCALE GENOMIC DNA]</scope>
</reference>
<dbReference type="InterPro" id="IPR029052">
    <property type="entry name" value="Metallo-depent_PP-like"/>
</dbReference>
<feature type="binding site" evidence="2">
    <location>
        <position position="166"/>
    </location>
    <ligand>
        <name>Fe cation</name>
        <dbReference type="ChEBI" id="CHEBI:24875"/>
        <label>2</label>
    </ligand>
</feature>
<gene>
    <name evidence="3" type="ORF">UY40_C0009G0012</name>
</gene>
<comment type="caution">
    <text evidence="3">The sequence shown here is derived from an EMBL/GenBank/DDBJ whole genome shotgun (WGS) entry which is preliminary data.</text>
</comment>
<dbReference type="AlphaFoldDB" id="A0A0G1YH98"/>
<feature type="active site" description="Proton donor" evidence="1">
    <location>
        <position position="68"/>
    </location>
</feature>
<dbReference type="STRING" id="1618342.UY40_C0009G0012"/>
<dbReference type="SUPFAM" id="SSF56300">
    <property type="entry name" value="Metallo-dependent phosphatases"/>
    <property type="match status" value="1"/>
</dbReference>
<protein>
    <submittedName>
        <fullName evidence="3">Metallophosphoesterase</fullName>
    </submittedName>
</protein>
<feature type="binding site" evidence="2">
    <location>
        <position position="67"/>
    </location>
    <ligand>
        <name>Fe cation</name>
        <dbReference type="ChEBI" id="CHEBI:24875"/>
        <label>2</label>
    </ligand>
</feature>
<sequence>MKFLFLGDVVGKLGRQAVATHLPEIKKKEKVDFVVANAENLTHGRGASLKHLREISQAGVDFFTSGDHVFYLDPQEPFSDPKINIIRPANLPAGTPGEGYQVTSFKGKKIAIINLLGLTFLGEKLGEDERNSVWLKGEVANPFVKVQEILGELEKENPDFIFVDFHCELTSEKRALGLFLDGRVTAVFGTHTHVPTADAQVLPQGTAYVSDIGMTGAKNSVLGVEPRIIISRIKDNQAEPFAWVEKGPFVLGAVMVETDKENKVKRVERKDFGYE</sequence>
<name>A0A0G1YH98_9BACT</name>
<evidence type="ECO:0000256" key="1">
    <source>
        <dbReference type="PIRSR" id="PIRSR004789-50"/>
    </source>
</evidence>
<dbReference type="GO" id="GO:0046872">
    <property type="term" value="F:metal ion binding"/>
    <property type="evidence" value="ECO:0007669"/>
    <property type="project" value="UniProtKB-KW"/>
</dbReference>
<dbReference type="PANTHER" id="PTHR36303:SF1">
    <property type="entry name" value="2',3'-CYCLIC-NUCLEOTIDE 2'-PHOSPHODIESTERASE"/>
    <property type="match status" value="1"/>
</dbReference>
<feature type="binding site" evidence="2">
    <location>
        <position position="39"/>
    </location>
    <ligand>
        <name>Fe cation</name>
        <dbReference type="ChEBI" id="CHEBI:24875"/>
        <label>2</label>
    </ligand>
</feature>
<dbReference type="PIRSF" id="PIRSF004789">
    <property type="entry name" value="DR1281"/>
    <property type="match status" value="1"/>
</dbReference>
<organism evidence="3 4">
    <name type="scientific">candidate division CPR1 bacterium GW2011_GWC1_49_13</name>
    <dbReference type="NCBI Taxonomy" id="1618342"/>
    <lineage>
        <taxon>Bacteria</taxon>
        <taxon>candidate division CPR1</taxon>
    </lineage>
</organism>
<evidence type="ECO:0000256" key="2">
    <source>
        <dbReference type="PIRSR" id="PIRSR004789-51"/>
    </source>
</evidence>
<feature type="binding site" evidence="2">
    <location>
        <position position="39"/>
    </location>
    <ligand>
        <name>Fe cation</name>
        <dbReference type="ChEBI" id="CHEBI:24875"/>
        <label>1</label>
    </ligand>
</feature>
<dbReference type="EMBL" id="LCPW01000009">
    <property type="protein sequence ID" value="KKW05759.1"/>
    <property type="molecule type" value="Genomic_DNA"/>
</dbReference>
<dbReference type="PATRIC" id="fig|1618342.3.peg.385"/>
<dbReference type="NCBIfam" id="TIGR00282">
    <property type="entry name" value="TIGR00282 family metallophosphoesterase"/>
    <property type="match status" value="1"/>
</dbReference>
<dbReference type="PANTHER" id="PTHR36303">
    <property type="entry name" value="2',3'-CYCLIC-NUCLEOTIDE 2'-PHOSPHODIESTERASE"/>
    <property type="match status" value="1"/>
</dbReference>
<dbReference type="Proteomes" id="UP000034119">
    <property type="component" value="Unassembled WGS sequence"/>
</dbReference>
<feature type="binding site" evidence="2">
    <location>
        <position position="191"/>
    </location>
    <ligand>
        <name>Fe cation</name>
        <dbReference type="ChEBI" id="CHEBI:24875"/>
        <label>2</label>
    </ligand>
</feature>
<dbReference type="InterPro" id="IPR005235">
    <property type="entry name" value="YmdB-like"/>
</dbReference>
<evidence type="ECO:0000313" key="3">
    <source>
        <dbReference type="EMBL" id="KKW05759.1"/>
    </source>
</evidence>
<evidence type="ECO:0000313" key="4">
    <source>
        <dbReference type="Proteomes" id="UP000034119"/>
    </source>
</evidence>
<accession>A0A0G1YH98</accession>
<feature type="binding site" evidence="2">
    <location>
        <position position="8"/>
    </location>
    <ligand>
        <name>Fe cation</name>
        <dbReference type="ChEBI" id="CHEBI:24875"/>
        <label>1</label>
    </ligand>
</feature>
<proteinExistence type="predicted"/>
<dbReference type="Pfam" id="PF13277">
    <property type="entry name" value="YmdB"/>
    <property type="match status" value="1"/>
</dbReference>